<keyword evidence="2" id="KW-1185">Reference proteome</keyword>
<name>A0AAE0FLH8_9CHLO</name>
<evidence type="ECO:0000313" key="2">
    <source>
        <dbReference type="Proteomes" id="UP001190700"/>
    </source>
</evidence>
<proteinExistence type="predicted"/>
<evidence type="ECO:0000313" key="1">
    <source>
        <dbReference type="EMBL" id="KAK3262031.1"/>
    </source>
</evidence>
<protein>
    <submittedName>
        <fullName evidence="1">Uncharacterized protein</fullName>
    </submittedName>
</protein>
<gene>
    <name evidence="1" type="ORF">CYMTET_29096</name>
</gene>
<reference evidence="1 2" key="1">
    <citation type="journal article" date="2015" name="Genome Biol. Evol.">
        <title>Comparative Genomics of a Bacterivorous Green Alga Reveals Evolutionary Causalities and Consequences of Phago-Mixotrophic Mode of Nutrition.</title>
        <authorList>
            <person name="Burns J.A."/>
            <person name="Paasch A."/>
            <person name="Narechania A."/>
            <person name="Kim E."/>
        </authorList>
    </citation>
    <scope>NUCLEOTIDE SEQUENCE [LARGE SCALE GENOMIC DNA]</scope>
    <source>
        <strain evidence="1 2">PLY_AMNH</strain>
    </source>
</reference>
<dbReference type="EMBL" id="LGRX02016493">
    <property type="protein sequence ID" value="KAK3262031.1"/>
    <property type="molecule type" value="Genomic_DNA"/>
</dbReference>
<dbReference type="AlphaFoldDB" id="A0AAE0FLH8"/>
<sequence length="79" mass="8343">MVEAVLGVEDMQAREVKQAEAEELGKMAAHVGGAVERGAGKGDRMVRGVDAQEVGEVGMQGEEVGMQGEEVVMEGWEVV</sequence>
<comment type="caution">
    <text evidence="1">The sequence shown here is derived from an EMBL/GenBank/DDBJ whole genome shotgun (WGS) entry which is preliminary data.</text>
</comment>
<dbReference type="Proteomes" id="UP001190700">
    <property type="component" value="Unassembled WGS sequence"/>
</dbReference>
<organism evidence="1 2">
    <name type="scientific">Cymbomonas tetramitiformis</name>
    <dbReference type="NCBI Taxonomy" id="36881"/>
    <lineage>
        <taxon>Eukaryota</taxon>
        <taxon>Viridiplantae</taxon>
        <taxon>Chlorophyta</taxon>
        <taxon>Pyramimonadophyceae</taxon>
        <taxon>Pyramimonadales</taxon>
        <taxon>Pyramimonadaceae</taxon>
        <taxon>Cymbomonas</taxon>
    </lineage>
</organism>
<accession>A0AAE0FLH8</accession>